<dbReference type="Gene3D" id="3.50.50.60">
    <property type="entry name" value="FAD/NAD(P)-binding domain"/>
    <property type="match status" value="1"/>
</dbReference>
<dbReference type="Proteomes" id="UP000541136">
    <property type="component" value="Unassembled WGS sequence"/>
</dbReference>
<evidence type="ECO:0000313" key="3">
    <source>
        <dbReference type="EMBL" id="MBB6083817.1"/>
    </source>
</evidence>
<proteinExistence type="predicted"/>
<evidence type="ECO:0000259" key="2">
    <source>
        <dbReference type="Pfam" id="PF01266"/>
    </source>
</evidence>
<gene>
    <name evidence="3" type="ORF">HNR28_001859</name>
</gene>
<dbReference type="InterPro" id="IPR006076">
    <property type="entry name" value="FAD-dep_OxRdtase"/>
</dbReference>
<name>A0A7W9TQ98_CASDE</name>
<evidence type="ECO:0000256" key="1">
    <source>
        <dbReference type="ARBA" id="ARBA00023002"/>
    </source>
</evidence>
<feature type="domain" description="FAD dependent oxidoreductase" evidence="2">
    <location>
        <begin position="7"/>
        <end position="362"/>
    </location>
</feature>
<dbReference type="SUPFAM" id="SSF51905">
    <property type="entry name" value="FAD/NAD(P)-binding domain"/>
    <property type="match status" value="1"/>
</dbReference>
<comment type="caution">
    <text evidence="3">The sequence shown here is derived from an EMBL/GenBank/DDBJ whole genome shotgun (WGS) entry which is preliminary data.</text>
</comment>
<dbReference type="GO" id="GO:0005737">
    <property type="term" value="C:cytoplasm"/>
    <property type="evidence" value="ECO:0007669"/>
    <property type="project" value="TreeGrafter"/>
</dbReference>
<evidence type="ECO:0000313" key="4">
    <source>
        <dbReference type="Proteomes" id="UP000541136"/>
    </source>
</evidence>
<dbReference type="Gene3D" id="3.30.9.10">
    <property type="entry name" value="D-Amino Acid Oxidase, subunit A, domain 2"/>
    <property type="match status" value="1"/>
</dbReference>
<keyword evidence="1" id="KW-0560">Oxidoreductase</keyword>
<dbReference type="GO" id="GO:0016491">
    <property type="term" value="F:oxidoreductase activity"/>
    <property type="evidence" value="ECO:0007669"/>
    <property type="project" value="UniProtKB-KW"/>
</dbReference>
<protein>
    <submittedName>
        <fullName evidence="3">Glycine/D-amino acid oxidase-like deaminating enzyme</fullName>
    </submittedName>
</protein>
<organism evidence="3 4">
    <name type="scientific">Castellaniella defragrans</name>
    <name type="common">Alcaligenes defragrans</name>
    <dbReference type="NCBI Taxonomy" id="75697"/>
    <lineage>
        <taxon>Bacteria</taxon>
        <taxon>Pseudomonadati</taxon>
        <taxon>Pseudomonadota</taxon>
        <taxon>Betaproteobacteria</taxon>
        <taxon>Burkholderiales</taxon>
        <taxon>Alcaligenaceae</taxon>
        <taxon>Castellaniella</taxon>
    </lineage>
</organism>
<dbReference type="AlphaFoldDB" id="A0A7W9TQ98"/>
<dbReference type="GO" id="GO:0032981">
    <property type="term" value="P:mitochondrial respiratory chain complex I assembly"/>
    <property type="evidence" value="ECO:0007669"/>
    <property type="project" value="TreeGrafter"/>
</dbReference>
<dbReference type="PANTHER" id="PTHR13847:SF287">
    <property type="entry name" value="FAD-DEPENDENT OXIDOREDUCTASE DOMAIN-CONTAINING PROTEIN 1"/>
    <property type="match status" value="1"/>
</dbReference>
<dbReference type="EMBL" id="JACHIB010000009">
    <property type="protein sequence ID" value="MBB6083817.1"/>
    <property type="molecule type" value="Genomic_DNA"/>
</dbReference>
<dbReference type="InterPro" id="IPR036188">
    <property type="entry name" value="FAD/NAD-bd_sf"/>
</dbReference>
<dbReference type="RefSeq" id="WP_043684468.1">
    <property type="nucleotide sequence ID" value="NZ_JACHIB010000009.1"/>
</dbReference>
<sequence>MPQTQFDVVIAGGAAVGSAAAYFLTADPGFGGSVAVVEPDPTYQRCATALSAASIRHQFSTEENIRMSRFGTEFLRAFGDALAVDGVRPDPAFHEGGYLFLATPAGLPVLRDNHALQRREGADVALLDAAALRARFPWLRVDDLAGGTLGLSGEGWLDAYGMLQGLRRKAIAQGATYLPRRVTGIERAGARVTAVRLDDGQALACGALVNAAGVGAPALARLAGIELPVQARKRSVFYVQCPERLPGCPMVIDPSGAYFRPEGQGFIAGIAPPPDQDPECFDFDVQHALFEDVLWPLLARRVPAFEALRCVRSWAGHYDMNLVDQNVILGPHPDLDNLYFANGFSGHGMQQAPAVGRALAELIAHGGYRTLDLGRLGWRRILEGRPIVEKNVV</sequence>
<accession>A0A7W9TQ98</accession>
<dbReference type="PANTHER" id="PTHR13847">
    <property type="entry name" value="SARCOSINE DEHYDROGENASE-RELATED"/>
    <property type="match status" value="1"/>
</dbReference>
<dbReference type="Pfam" id="PF01266">
    <property type="entry name" value="DAO"/>
    <property type="match status" value="1"/>
</dbReference>
<reference evidence="3 4" key="1">
    <citation type="submission" date="2020-08" db="EMBL/GenBank/DDBJ databases">
        <title>Genomic Encyclopedia of Type Strains, Phase IV (KMG-IV): sequencing the most valuable type-strain genomes for metagenomic binning, comparative biology and taxonomic classification.</title>
        <authorList>
            <person name="Goeker M."/>
        </authorList>
    </citation>
    <scope>NUCLEOTIDE SEQUENCE [LARGE SCALE GENOMIC DNA]</scope>
    <source>
        <strain evidence="3 4">DSM 12141</strain>
    </source>
</reference>